<dbReference type="Gene3D" id="3.40.50.720">
    <property type="entry name" value="NAD(P)-binding Rossmann-like Domain"/>
    <property type="match status" value="2"/>
</dbReference>
<dbReference type="PRINTS" id="PR00081">
    <property type="entry name" value="GDHRDH"/>
</dbReference>
<dbReference type="Pfam" id="PF00106">
    <property type="entry name" value="adh_short"/>
    <property type="match status" value="1"/>
</dbReference>
<dbReference type="InterPro" id="IPR003337">
    <property type="entry name" value="Trehalose_PPase"/>
</dbReference>
<evidence type="ECO:0000313" key="2">
    <source>
        <dbReference type="Proteomes" id="UP001055439"/>
    </source>
</evidence>
<dbReference type="PANTHER" id="PTHR48476:SF1">
    <property type="entry name" value="SHORT-CHAIN DEHYDROGENASE TIC 32, CHLOROPLASTIC-LIKE"/>
    <property type="match status" value="1"/>
</dbReference>
<keyword evidence="2" id="KW-1185">Reference proteome</keyword>
<dbReference type="InterPro" id="IPR002347">
    <property type="entry name" value="SDR_fam"/>
</dbReference>
<protein>
    <submittedName>
        <fullName evidence="1">KR domain</fullName>
    </submittedName>
</protein>
<dbReference type="SUPFAM" id="SSF56784">
    <property type="entry name" value="HAD-like"/>
    <property type="match status" value="1"/>
</dbReference>
<proteinExistence type="predicted"/>
<gene>
    <name evidence="1" type="ORF">MUK42_28475</name>
</gene>
<dbReference type="InterPro" id="IPR023214">
    <property type="entry name" value="HAD_sf"/>
</dbReference>
<name>A0A9E7F001_9LILI</name>
<dbReference type="GO" id="GO:0005992">
    <property type="term" value="P:trehalose biosynthetic process"/>
    <property type="evidence" value="ECO:0007669"/>
    <property type="project" value="InterPro"/>
</dbReference>
<sequence>MWPFHRRGPSGFSSSSTAEEVTEGLDGSGLTAIVTGASSGIGTETARVLALRSVHVVMGVRNLSAGHNVKEAIIKDIPTAKVDVLELDLSSMASVKKFTSQFGFLNLPLNILMYYCYFAYGQSKLANILHAVELSRRLKEEGVNITANSLHPGIIVTNLFRHRGFVNAILGTAGKLVTKNVHQGAATTCYLALHPQVNRVTEKYFSNSNLATPSSRTADADLASKLTLPPIVDSPDFAIMSNEMRAVVKSASKYFPTAIISGRSCEKVYKFVKLTELYYAGSHGMDIMSPTRKHNYGDGQANYTVKNDELGNGVHLFQAPSEFLPIISEVCSSLVNITKDILGAKVEYNKYCVSVHYRLVDEKGKAVEFLLKSLGLSNHDNVLAIHMGDDKTDEDAVKVLRDSNLGVWHPRPLSQRPLRGNGISEVW</sequence>
<organism evidence="1 2">
    <name type="scientific">Musa troglodytarum</name>
    <name type="common">fe'i banana</name>
    <dbReference type="NCBI Taxonomy" id="320322"/>
    <lineage>
        <taxon>Eukaryota</taxon>
        <taxon>Viridiplantae</taxon>
        <taxon>Streptophyta</taxon>
        <taxon>Embryophyta</taxon>
        <taxon>Tracheophyta</taxon>
        <taxon>Spermatophyta</taxon>
        <taxon>Magnoliopsida</taxon>
        <taxon>Liliopsida</taxon>
        <taxon>Zingiberales</taxon>
        <taxon>Musaceae</taxon>
        <taxon>Musa</taxon>
    </lineage>
</organism>
<dbReference type="Proteomes" id="UP001055439">
    <property type="component" value="Chromosome 2"/>
</dbReference>
<dbReference type="AlphaFoldDB" id="A0A9E7F001"/>
<reference evidence="1" key="1">
    <citation type="submission" date="2022-05" db="EMBL/GenBank/DDBJ databases">
        <title>The Musa troglodytarum L. genome provides insights into the mechanism of non-climacteric behaviour and enrichment of carotenoids.</title>
        <authorList>
            <person name="Wang J."/>
        </authorList>
    </citation>
    <scope>NUCLEOTIDE SEQUENCE</scope>
    <source>
        <tissue evidence="1">Leaf</tissue>
    </source>
</reference>
<accession>A0A9E7F001</accession>
<dbReference type="InterPro" id="IPR036291">
    <property type="entry name" value="NAD(P)-bd_dom_sf"/>
</dbReference>
<dbReference type="SUPFAM" id="SSF51735">
    <property type="entry name" value="NAD(P)-binding Rossmann-fold domains"/>
    <property type="match status" value="1"/>
</dbReference>
<dbReference type="OrthoDB" id="667486at2759"/>
<dbReference type="Pfam" id="PF02358">
    <property type="entry name" value="Trehalose_PPase"/>
    <property type="match status" value="1"/>
</dbReference>
<dbReference type="PANTHER" id="PTHR48476">
    <property type="entry name" value="SHORT-CHAIN DEHYDROGENASE TIC 32, CHLOROPLASTIC-LIKE"/>
    <property type="match status" value="1"/>
</dbReference>
<dbReference type="Gene3D" id="3.40.50.1000">
    <property type="entry name" value="HAD superfamily/HAD-like"/>
    <property type="match status" value="1"/>
</dbReference>
<dbReference type="InterPro" id="IPR036412">
    <property type="entry name" value="HAD-like_sf"/>
</dbReference>
<dbReference type="EMBL" id="CP097504">
    <property type="protein sequence ID" value="URD87024.1"/>
    <property type="molecule type" value="Genomic_DNA"/>
</dbReference>
<evidence type="ECO:0000313" key="1">
    <source>
        <dbReference type="EMBL" id="URD87024.1"/>
    </source>
</evidence>
<dbReference type="InterPro" id="IPR055280">
    <property type="entry name" value="TIC32"/>
</dbReference>